<dbReference type="Proteomes" id="UP000199448">
    <property type="component" value="Unassembled WGS sequence"/>
</dbReference>
<dbReference type="AlphaFoldDB" id="A0A1H5KZP6"/>
<keyword evidence="2" id="KW-1185">Reference proteome</keyword>
<evidence type="ECO:0000313" key="1">
    <source>
        <dbReference type="EMBL" id="SEE69837.1"/>
    </source>
</evidence>
<evidence type="ECO:0008006" key="3">
    <source>
        <dbReference type="Google" id="ProtNLM"/>
    </source>
</evidence>
<protein>
    <recommendedName>
        <fullName evidence="3">DUF748 domain-containing protein</fullName>
    </recommendedName>
</protein>
<reference evidence="1 2" key="1">
    <citation type="submission" date="2016-10" db="EMBL/GenBank/DDBJ databases">
        <authorList>
            <person name="de Groot N.N."/>
        </authorList>
    </citation>
    <scope>NUCLEOTIDE SEQUENCE [LARGE SCALE GENOMIC DNA]</scope>
    <source>
        <strain evidence="1 2">DSM 23553</strain>
    </source>
</reference>
<evidence type="ECO:0000313" key="2">
    <source>
        <dbReference type="Proteomes" id="UP000199448"/>
    </source>
</evidence>
<dbReference type="EMBL" id="FNUG01000002">
    <property type="protein sequence ID" value="SEE69837.1"/>
    <property type="molecule type" value="Genomic_DNA"/>
</dbReference>
<name>A0A1H5KZP6_9FLAO</name>
<sequence>MKKKWKILLGIAILLIIARLLLPYFLEKYVNKTLNDIPGYEGGVSDIDVALYRGAYVIEDLWLDKENATLDAPLLNFPKSDISIEWKSLFKGRIVSEIVLHSPEMNYIFEDQKKTTPEGKPDVGDWTDALTDLVPIKINHLEAHDGKINFVQFSADPNIDLVFDNIFLYATNLQNVRRTDTILPSTINATATSFGGGKASLDGRINVMKKIPDMDVEFALKKADVTALNEMSINAVGVDFASGTFELYSEMAIADGYLKGYLKPMFINTELIGEEDQGFFEKIWEGFVGVFKFLFKNQGTDTLATKAPLEGDLNNIDTGVLSTILNIFKNAWISAFTTDVDKDINYQEAVKESKEGD</sequence>
<proteinExistence type="predicted"/>
<dbReference type="RefSeq" id="WP_245693374.1">
    <property type="nucleotide sequence ID" value="NZ_FNGG01000002.1"/>
</dbReference>
<gene>
    <name evidence="1" type="ORF">SAMN04488034_10255</name>
</gene>
<organism evidence="1 2">
    <name type="scientific">Salinimicrobium catena</name>
    <dbReference type="NCBI Taxonomy" id="390640"/>
    <lineage>
        <taxon>Bacteria</taxon>
        <taxon>Pseudomonadati</taxon>
        <taxon>Bacteroidota</taxon>
        <taxon>Flavobacteriia</taxon>
        <taxon>Flavobacteriales</taxon>
        <taxon>Flavobacteriaceae</taxon>
        <taxon>Salinimicrobium</taxon>
    </lineage>
</organism>
<accession>A0A1H5KZP6</accession>
<dbReference type="STRING" id="390640.SAMN04488034_10255"/>